<evidence type="ECO:0000313" key="2">
    <source>
        <dbReference type="Proteomes" id="UP001589568"/>
    </source>
</evidence>
<protein>
    <submittedName>
        <fullName evidence="1">Uncharacterized protein</fullName>
    </submittedName>
</protein>
<accession>A0ABV5NIV5</accession>
<gene>
    <name evidence="1" type="ORF">ACFFR3_09230</name>
</gene>
<comment type="caution">
    <text evidence="1">The sequence shown here is derived from an EMBL/GenBank/DDBJ whole genome shotgun (WGS) entry which is preliminary data.</text>
</comment>
<evidence type="ECO:0000313" key="1">
    <source>
        <dbReference type="EMBL" id="MFB9469689.1"/>
    </source>
</evidence>
<sequence length="85" mass="9400">MAEEELRALFFALAGQVGDAFEVLLAAPYAEQNTWAAASLARTRGILYDDHAALTEAADLWTSIDARFERACTLRLLPKGSPFRR</sequence>
<dbReference type="Proteomes" id="UP001589568">
    <property type="component" value="Unassembled WGS sequence"/>
</dbReference>
<reference evidence="1 2" key="1">
    <citation type="submission" date="2024-09" db="EMBL/GenBank/DDBJ databases">
        <authorList>
            <person name="Sun Q."/>
            <person name="Mori K."/>
        </authorList>
    </citation>
    <scope>NUCLEOTIDE SEQUENCE [LARGE SCALE GENOMIC DNA]</scope>
    <source>
        <strain evidence="1 2">JCM 3324</strain>
    </source>
</reference>
<keyword evidence="2" id="KW-1185">Reference proteome</keyword>
<name>A0ABV5NIV5_9ACTN</name>
<dbReference type="EMBL" id="JBHMCF010000008">
    <property type="protein sequence ID" value="MFB9469689.1"/>
    <property type="molecule type" value="Genomic_DNA"/>
</dbReference>
<dbReference type="RefSeq" id="WP_345407875.1">
    <property type="nucleotide sequence ID" value="NZ_BAAAXS010000001.1"/>
</dbReference>
<proteinExistence type="predicted"/>
<organism evidence="1 2">
    <name type="scientific">Nonomuraea salmonea</name>
    <dbReference type="NCBI Taxonomy" id="46181"/>
    <lineage>
        <taxon>Bacteria</taxon>
        <taxon>Bacillati</taxon>
        <taxon>Actinomycetota</taxon>
        <taxon>Actinomycetes</taxon>
        <taxon>Streptosporangiales</taxon>
        <taxon>Streptosporangiaceae</taxon>
        <taxon>Nonomuraea</taxon>
    </lineage>
</organism>